<reference evidence="6" key="2">
    <citation type="journal article" date="2023" name="Microorganisms">
        <title>Isolation and Genomic Characteristics of Cat-Borne Campylobacter felis sp. nov. and Sheep-Borne Campylobacter ovis sp. nov.</title>
        <authorList>
            <person name="Wang H."/>
            <person name="Li Y."/>
            <person name="Gu Y."/>
            <person name="Zhou G."/>
            <person name="Chen X."/>
            <person name="Zhang X."/>
            <person name="Shao Z."/>
            <person name="Zhang J."/>
            <person name="Zhang M."/>
        </authorList>
    </citation>
    <scope>NUCLEOTIDE SEQUENCE</scope>
    <source>
        <strain evidence="6">PS10</strain>
    </source>
</reference>
<evidence type="ECO:0000313" key="7">
    <source>
        <dbReference type="Proteomes" id="UP001173801"/>
    </source>
</evidence>
<comment type="similarity">
    <text evidence="1">Belongs to the ABC transporter superfamily.</text>
</comment>
<evidence type="ECO:0000256" key="3">
    <source>
        <dbReference type="ARBA" id="ARBA00022741"/>
    </source>
</evidence>
<reference evidence="6" key="1">
    <citation type="submission" date="2022-08" db="EMBL/GenBank/DDBJ databases">
        <authorList>
            <person name="Wang H."/>
        </authorList>
    </citation>
    <scope>NUCLEOTIDE SEQUENCE</scope>
    <source>
        <strain evidence="6">PS10</strain>
    </source>
</reference>
<dbReference type="EMBL" id="JANURM010000021">
    <property type="protein sequence ID" value="MDL0089796.1"/>
    <property type="molecule type" value="Genomic_DNA"/>
</dbReference>
<dbReference type="InterPro" id="IPR050153">
    <property type="entry name" value="Metal_Ion_Import_ABC"/>
</dbReference>
<dbReference type="InterPro" id="IPR027417">
    <property type="entry name" value="P-loop_NTPase"/>
</dbReference>
<dbReference type="InterPro" id="IPR003439">
    <property type="entry name" value="ABC_transporter-like_ATP-bd"/>
</dbReference>
<evidence type="ECO:0000313" key="6">
    <source>
        <dbReference type="EMBL" id="MDL0089796.1"/>
    </source>
</evidence>
<sequence length="253" mass="27532">MIELSGVNFGYGRENVLENINLKTNDRDFLLIIGPNGGGKSTLLKLILGLLTPSSGDVKILGKSPEKISSQIGYVPQNFAPNDTFPIRVLEVVLMGLIDQKIFGFYTKAQKDEAINALKIVGIDELKDARISELSGGQRQRVYIARALCAKSKILILDEPTASVDTKTQAEIYTLLKRLNEAGTAIVLVSHDTNIALSYATKVAYVNRTLHLHELTPDVSQQAFIAHLATHHSHFCDVEVALKGCGCQGGFNG</sequence>
<proteinExistence type="inferred from homology"/>
<dbReference type="Gene3D" id="3.40.50.300">
    <property type="entry name" value="P-loop containing nucleotide triphosphate hydrolases"/>
    <property type="match status" value="1"/>
</dbReference>
<name>A0ABT7HSA2_9BACT</name>
<dbReference type="InterPro" id="IPR003593">
    <property type="entry name" value="AAA+_ATPase"/>
</dbReference>
<dbReference type="RefSeq" id="WP_284938537.1">
    <property type="nucleotide sequence ID" value="NZ_JANURM010000021.1"/>
</dbReference>
<dbReference type="GO" id="GO:0005524">
    <property type="term" value="F:ATP binding"/>
    <property type="evidence" value="ECO:0007669"/>
    <property type="project" value="UniProtKB-KW"/>
</dbReference>
<dbReference type="PROSITE" id="PS50893">
    <property type="entry name" value="ABC_TRANSPORTER_2"/>
    <property type="match status" value="1"/>
</dbReference>
<keyword evidence="4 6" id="KW-0067">ATP-binding</keyword>
<dbReference type="SUPFAM" id="SSF52540">
    <property type="entry name" value="P-loop containing nucleoside triphosphate hydrolases"/>
    <property type="match status" value="1"/>
</dbReference>
<dbReference type="CDD" id="cd03235">
    <property type="entry name" value="ABC_Metallic_Cations"/>
    <property type="match status" value="1"/>
</dbReference>
<dbReference type="PANTHER" id="PTHR42734">
    <property type="entry name" value="METAL TRANSPORT SYSTEM ATP-BINDING PROTEIN TM_0124-RELATED"/>
    <property type="match status" value="1"/>
</dbReference>
<dbReference type="SMART" id="SM00382">
    <property type="entry name" value="AAA"/>
    <property type="match status" value="1"/>
</dbReference>
<keyword evidence="3" id="KW-0547">Nucleotide-binding</keyword>
<evidence type="ECO:0000256" key="4">
    <source>
        <dbReference type="ARBA" id="ARBA00022840"/>
    </source>
</evidence>
<evidence type="ECO:0000259" key="5">
    <source>
        <dbReference type="PROSITE" id="PS50893"/>
    </source>
</evidence>
<keyword evidence="2" id="KW-0813">Transport</keyword>
<protein>
    <submittedName>
        <fullName evidence="6">ABC transporter ATP-binding protein</fullName>
    </submittedName>
</protein>
<keyword evidence="7" id="KW-1185">Reference proteome</keyword>
<accession>A0ABT7HSA2</accession>
<dbReference type="Pfam" id="PF00005">
    <property type="entry name" value="ABC_tran"/>
    <property type="match status" value="1"/>
</dbReference>
<gene>
    <name evidence="6" type="ORF">NYG85_10535</name>
</gene>
<comment type="caution">
    <text evidence="6">The sequence shown here is derived from an EMBL/GenBank/DDBJ whole genome shotgun (WGS) entry which is preliminary data.</text>
</comment>
<organism evidence="6 7">
    <name type="scientific">Campylobacter gastrosuis</name>
    <dbReference type="NCBI Taxonomy" id="2974576"/>
    <lineage>
        <taxon>Bacteria</taxon>
        <taxon>Pseudomonadati</taxon>
        <taxon>Campylobacterota</taxon>
        <taxon>Epsilonproteobacteria</taxon>
        <taxon>Campylobacterales</taxon>
        <taxon>Campylobacteraceae</taxon>
        <taxon>Campylobacter</taxon>
    </lineage>
</organism>
<evidence type="ECO:0000256" key="2">
    <source>
        <dbReference type="ARBA" id="ARBA00022448"/>
    </source>
</evidence>
<dbReference type="Proteomes" id="UP001173801">
    <property type="component" value="Unassembled WGS sequence"/>
</dbReference>
<evidence type="ECO:0000256" key="1">
    <source>
        <dbReference type="ARBA" id="ARBA00005417"/>
    </source>
</evidence>
<feature type="domain" description="ABC transporter" evidence="5">
    <location>
        <begin position="2"/>
        <end position="233"/>
    </location>
</feature>
<dbReference type="PANTHER" id="PTHR42734:SF17">
    <property type="entry name" value="METAL TRANSPORT SYSTEM ATP-BINDING PROTEIN TM_0124-RELATED"/>
    <property type="match status" value="1"/>
</dbReference>